<dbReference type="Pfam" id="PF19853">
    <property type="entry name" value="DUF6328"/>
    <property type="match status" value="1"/>
</dbReference>
<keyword evidence="1" id="KW-0812">Transmembrane</keyword>
<reference evidence="2 3" key="1">
    <citation type="journal article" date="2019" name="Int. J. Syst. Evol. Microbiol.">
        <title>The Global Catalogue of Microorganisms (GCM) 10K type strain sequencing project: providing services to taxonomists for standard genome sequencing and annotation.</title>
        <authorList>
            <consortium name="The Broad Institute Genomics Platform"/>
            <consortium name="The Broad Institute Genome Sequencing Center for Infectious Disease"/>
            <person name="Wu L."/>
            <person name="Ma J."/>
        </authorList>
    </citation>
    <scope>NUCLEOTIDE SEQUENCE [LARGE SCALE GENOMIC DNA]</scope>
    <source>
        <strain evidence="2 3">JCM 14560</strain>
    </source>
</reference>
<evidence type="ECO:0000313" key="2">
    <source>
        <dbReference type="EMBL" id="GAA2152653.1"/>
    </source>
</evidence>
<feature type="transmembrane region" description="Helical" evidence="1">
    <location>
        <begin position="12"/>
        <end position="32"/>
    </location>
</feature>
<organism evidence="2 3">
    <name type="scientific">Kitasatospora kazusensis</name>
    <dbReference type="NCBI Taxonomy" id="407974"/>
    <lineage>
        <taxon>Bacteria</taxon>
        <taxon>Bacillati</taxon>
        <taxon>Actinomycetota</taxon>
        <taxon>Actinomycetes</taxon>
        <taxon>Kitasatosporales</taxon>
        <taxon>Streptomycetaceae</taxon>
        <taxon>Kitasatospora</taxon>
    </lineage>
</organism>
<evidence type="ECO:0000256" key="1">
    <source>
        <dbReference type="SAM" id="Phobius"/>
    </source>
</evidence>
<dbReference type="Proteomes" id="UP001422759">
    <property type="component" value="Unassembled WGS sequence"/>
</dbReference>
<keyword evidence="1" id="KW-0472">Membrane</keyword>
<comment type="caution">
    <text evidence="2">The sequence shown here is derived from an EMBL/GenBank/DDBJ whole genome shotgun (WGS) entry which is preliminary data.</text>
</comment>
<keyword evidence="3" id="KW-1185">Reference proteome</keyword>
<dbReference type="EMBL" id="BAAANT010000035">
    <property type="protein sequence ID" value="GAA2152653.1"/>
    <property type="molecule type" value="Genomic_DNA"/>
</dbReference>
<protein>
    <submittedName>
        <fullName evidence="2">Uncharacterized protein</fullName>
    </submittedName>
</protein>
<keyword evidence="1" id="KW-1133">Transmembrane helix</keyword>
<sequence length="50" mass="5493">MVLLGRFYQGLYIVTFVLGALAVGALTAPVAYHRVFTEHRFKPQLIDAAG</sequence>
<accession>A0ABN3A3M6</accession>
<evidence type="ECO:0000313" key="3">
    <source>
        <dbReference type="Proteomes" id="UP001422759"/>
    </source>
</evidence>
<dbReference type="InterPro" id="IPR046291">
    <property type="entry name" value="DUF6328"/>
</dbReference>
<name>A0ABN3A3M6_9ACTN</name>
<proteinExistence type="predicted"/>
<gene>
    <name evidence="2" type="ORF">GCM10009760_49550</name>
</gene>